<proteinExistence type="predicted"/>
<dbReference type="InterPro" id="IPR022655">
    <property type="entry name" value="DUF1553"/>
</dbReference>
<evidence type="ECO:0000313" key="6">
    <source>
        <dbReference type="Proteomes" id="UP001596391"/>
    </source>
</evidence>
<dbReference type="RefSeq" id="WP_263370902.1">
    <property type="nucleotide sequence ID" value="NZ_JAGSYD010000002.1"/>
</dbReference>
<sequence length="1036" mass="114910">MTFSLVRGGRNRLLPDAVVRSLLLMLVFALSFAVRAQAPAATKSPQGPELFQQKVQPVLQEHCYDCHSAATRSAGGLRVDDRAALLAGGKSGAAIVPGKPDESLLLQRLLTTDTKLRMPKGEDDPLPEYSIAALREWVLQGAPWSEAKSASVVAAPLSDASAKTVAYPRPATPEQLAYFEKKVRPILVNRCYNCHSDAFKEAGGLRVDVGISIFAGGNDGPVIVPGHPEKSLLIDRLKTANLAQRMPQESAEALPAEEIATLEQWVRDGAAWPDETEKLPPTPAKLAALYPKLRAQHWSWQPLTTPTLPEIANNKWSQQPIDRFILSTLDEKHLAPVDDADPATLLRRVSYDLTGLPPTPAQVKAFEKHHTRKDYEVLVDRLLASPQYGERWGRHWLDVARYGESSGPSRNMPYPNAWRYRDYVIAAFNQDEPYDRFLTEQIAGDLMPASTPADHDRLLIATGYLALGPKDVNQRFKARYKMDNVDDEIDTVTRSTMAMTVSCARCHDHKFDPIPTKDYYALAGIFTSTDDYTGLSSRMGGANLDYYDPKHLGLMSNADAFPHASEEHIKQVQTELRETRAKLQAQNKARQEALKLNPSLPPLSKDEQEARTAMQRRAQSLREEVALSNDPGEHGFGIHSMHEGTVADTTVRVRGVEEKHGPTVPRGFLSLVQMKNVPAIPANHSGRLELAAWITSKENPLTARVYVNRVWGNLFGEGLVSTPDNFGVTGGMPSHPELLDYLAHDFVVNGWSTKKLVREIVLSRTYRLGSNAPKEYVAADPSNRYLWRHAPRRLETEEIRDSILLSSGDLDLTHPQGSPAMNLRMIEIRDDGPVVRSVLHAADQSRYRSIYLPLLRDETPRPLEAFDPVSQTLVSGKREDTTVPGQALFMLNSPFVREQSLGLARELIARKGTSDAVRIREAYERVVSRDPKPEEQQRVQAFLLRYASAWTQSQSVPKAATPAAATPPLPLLKTASLESKKAQEIFREDRLGDQEPLEAGAYDVAPVSVNPNSAQEAAWAAFVQSLYGSAAFQFVR</sequence>
<protein>
    <submittedName>
        <fullName evidence="5">DUF1553 domain-containing protein</fullName>
    </submittedName>
</protein>
<feature type="domain" description="DUF1549" evidence="2">
    <location>
        <begin position="320"/>
        <end position="530"/>
    </location>
</feature>
<dbReference type="PANTHER" id="PTHR35889">
    <property type="entry name" value="CYCLOINULO-OLIGOSACCHARIDE FRUCTANOTRANSFERASE-RELATED"/>
    <property type="match status" value="1"/>
</dbReference>
<keyword evidence="6" id="KW-1185">Reference proteome</keyword>
<evidence type="ECO:0000256" key="1">
    <source>
        <dbReference type="SAM" id="MobiDB-lite"/>
    </source>
</evidence>
<dbReference type="InterPro" id="IPR011429">
    <property type="entry name" value="Cyt_c_Planctomycete-type"/>
</dbReference>
<feature type="domain" description="Cytochrome C Planctomycete-type" evidence="4">
    <location>
        <begin position="63"/>
        <end position="120"/>
    </location>
</feature>
<feature type="domain" description="Cytochrome C Planctomycete-type" evidence="4">
    <location>
        <begin position="191"/>
        <end position="247"/>
    </location>
</feature>
<dbReference type="Pfam" id="PF07635">
    <property type="entry name" value="PSCyt1"/>
    <property type="match status" value="2"/>
</dbReference>
<evidence type="ECO:0000259" key="2">
    <source>
        <dbReference type="Pfam" id="PF07583"/>
    </source>
</evidence>
<dbReference type="InterPro" id="IPR011444">
    <property type="entry name" value="DUF1549"/>
</dbReference>
<comment type="caution">
    <text evidence="5">The sequence shown here is derived from an EMBL/GenBank/DDBJ whole genome shotgun (WGS) entry which is preliminary data.</text>
</comment>
<feature type="region of interest" description="Disordered" evidence="1">
    <location>
        <begin position="598"/>
        <end position="620"/>
    </location>
</feature>
<dbReference type="PANTHER" id="PTHR35889:SF3">
    <property type="entry name" value="F-BOX DOMAIN-CONTAINING PROTEIN"/>
    <property type="match status" value="1"/>
</dbReference>
<evidence type="ECO:0000259" key="4">
    <source>
        <dbReference type="Pfam" id="PF07635"/>
    </source>
</evidence>
<feature type="domain" description="DUF1553" evidence="3">
    <location>
        <begin position="686"/>
        <end position="943"/>
    </location>
</feature>
<dbReference type="Pfam" id="PF07583">
    <property type="entry name" value="PSCyt2"/>
    <property type="match status" value="1"/>
</dbReference>
<evidence type="ECO:0000313" key="5">
    <source>
        <dbReference type="EMBL" id="MFC6647184.1"/>
    </source>
</evidence>
<organism evidence="5 6">
    <name type="scientific">Granulicella cerasi</name>
    <dbReference type="NCBI Taxonomy" id="741063"/>
    <lineage>
        <taxon>Bacteria</taxon>
        <taxon>Pseudomonadati</taxon>
        <taxon>Acidobacteriota</taxon>
        <taxon>Terriglobia</taxon>
        <taxon>Terriglobales</taxon>
        <taxon>Acidobacteriaceae</taxon>
        <taxon>Granulicella</taxon>
    </lineage>
</organism>
<accession>A0ABW1ZDN6</accession>
<gene>
    <name evidence="5" type="ORF">ACFQBQ_16725</name>
</gene>
<dbReference type="Pfam" id="PF07587">
    <property type="entry name" value="PSD1"/>
    <property type="match status" value="1"/>
</dbReference>
<name>A0ABW1ZDN6_9BACT</name>
<dbReference type="Proteomes" id="UP001596391">
    <property type="component" value="Unassembled WGS sequence"/>
</dbReference>
<reference evidence="6" key="1">
    <citation type="journal article" date="2019" name="Int. J. Syst. Evol. Microbiol.">
        <title>The Global Catalogue of Microorganisms (GCM) 10K type strain sequencing project: providing services to taxonomists for standard genome sequencing and annotation.</title>
        <authorList>
            <consortium name="The Broad Institute Genomics Platform"/>
            <consortium name="The Broad Institute Genome Sequencing Center for Infectious Disease"/>
            <person name="Wu L."/>
            <person name="Ma J."/>
        </authorList>
    </citation>
    <scope>NUCLEOTIDE SEQUENCE [LARGE SCALE GENOMIC DNA]</scope>
    <source>
        <strain evidence="6">CGMCC 1.16026</strain>
    </source>
</reference>
<evidence type="ECO:0000259" key="3">
    <source>
        <dbReference type="Pfam" id="PF07587"/>
    </source>
</evidence>
<dbReference type="EMBL" id="JBHSWI010000001">
    <property type="protein sequence ID" value="MFC6647184.1"/>
    <property type="molecule type" value="Genomic_DNA"/>
</dbReference>